<dbReference type="GeneID" id="29386467"/>
<dbReference type="InterPro" id="IPR020559">
    <property type="entry name" value="PRibGlycinamide_synth_CS"/>
</dbReference>
<evidence type="ECO:0000256" key="10">
    <source>
        <dbReference type="ARBA" id="ARBA00022840"/>
    </source>
</evidence>
<proteinExistence type="inferred from homology"/>
<dbReference type="Pfam" id="PF02843">
    <property type="entry name" value="GARS_C"/>
    <property type="match status" value="1"/>
</dbReference>
<keyword evidence="12" id="KW-0464">Manganese</keyword>
<evidence type="ECO:0000256" key="7">
    <source>
        <dbReference type="ARBA" id="ARBA00022723"/>
    </source>
</evidence>
<feature type="domain" description="ATP-grasp" evidence="19">
    <location>
        <begin position="109"/>
        <end position="316"/>
    </location>
</feature>
<evidence type="ECO:0000256" key="9">
    <source>
        <dbReference type="ARBA" id="ARBA00022755"/>
    </source>
</evidence>
<dbReference type="SMART" id="SM01209">
    <property type="entry name" value="GARS_A"/>
    <property type="match status" value="1"/>
</dbReference>
<dbReference type="Gene3D" id="3.30.470.20">
    <property type="entry name" value="ATP-grasp fold, B domain"/>
    <property type="match status" value="1"/>
</dbReference>
<keyword evidence="22" id="KW-1185">Reference proteome</keyword>
<evidence type="ECO:0000256" key="4">
    <source>
        <dbReference type="ARBA" id="ARBA00013255"/>
    </source>
</evidence>
<dbReference type="EC" id="6.3.4.13" evidence="4 17"/>
<name>A0AAX2LR79_VIBFL</name>
<evidence type="ECO:0000256" key="11">
    <source>
        <dbReference type="ARBA" id="ARBA00022842"/>
    </source>
</evidence>
<comment type="catalytic activity">
    <reaction evidence="17">
        <text>5-phospho-beta-D-ribosylamine + glycine + ATP = N(1)-(5-phospho-beta-D-ribosyl)glycinamide + ADP + phosphate + H(+)</text>
        <dbReference type="Rhea" id="RHEA:17453"/>
        <dbReference type="ChEBI" id="CHEBI:15378"/>
        <dbReference type="ChEBI" id="CHEBI:30616"/>
        <dbReference type="ChEBI" id="CHEBI:43474"/>
        <dbReference type="ChEBI" id="CHEBI:57305"/>
        <dbReference type="ChEBI" id="CHEBI:58681"/>
        <dbReference type="ChEBI" id="CHEBI:143788"/>
        <dbReference type="ChEBI" id="CHEBI:456216"/>
        <dbReference type="EC" id="6.3.4.13"/>
    </reaction>
</comment>
<comment type="similarity">
    <text evidence="13 17">Belongs to the GARS family.</text>
</comment>
<dbReference type="Proteomes" id="UP000057088">
    <property type="component" value="Chromosome 2"/>
</dbReference>
<dbReference type="FunFam" id="3.30.1490.20:FF:000006">
    <property type="entry name" value="phosphoribosylamine--glycine ligase, chloroplastic-like"/>
    <property type="match status" value="1"/>
</dbReference>
<protein>
    <recommendedName>
        <fullName evidence="5 17">Phosphoribosylamine--glycine ligase</fullName>
        <ecNumber evidence="4 17">6.3.4.13</ecNumber>
    </recommendedName>
    <alternativeName>
        <fullName evidence="16 17">GARS</fullName>
    </alternativeName>
    <alternativeName>
        <fullName evidence="14 17">Glycinamide ribonucleotide synthetase</fullName>
    </alternativeName>
    <alternativeName>
        <fullName evidence="15 17">Phosphoribosylglycinamide synthetase</fullName>
    </alternativeName>
</protein>
<keyword evidence="9 17" id="KW-0658">Purine biosynthesis</keyword>
<dbReference type="KEGG" id="vfl:AL536_19485"/>
<dbReference type="FunFam" id="3.90.600.10:FF:000001">
    <property type="entry name" value="Trifunctional purine biosynthetic protein adenosine-3"/>
    <property type="match status" value="1"/>
</dbReference>
<dbReference type="RefSeq" id="WP_061056971.1">
    <property type="nucleotide sequence ID" value="NZ_CABLBX010000014.1"/>
</dbReference>
<evidence type="ECO:0000256" key="16">
    <source>
        <dbReference type="ARBA" id="ARBA00079592"/>
    </source>
</evidence>
<accession>A0AAX2LR79</accession>
<reference evidence="20" key="2">
    <citation type="submission" date="2018-01" db="EMBL/GenBank/DDBJ databases">
        <title>FDA dAtabase for Regulatory Grade micrObial Sequences (FDA-ARGOS): Supporting development and validation of Infectious Disease Dx tests.</title>
        <authorList>
            <person name="Hoffmann M."/>
            <person name="Allard M."/>
            <person name="Evans P."/>
            <person name="Brown E."/>
            <person name="Tallon L."/>
            <person name="Sadzewicz L."/>
            <person name="Sengamalay N."/>
            <person name="Ott S."/>
            <person name="Godinez A."/>
            <person name="Nagaraj S."/>
            <person name="Vyas G."/>
            <person name="Aluvathingal J."/>
            <person name="Nadendla S."/>
            <person name="Geyer C."/>
            <person name="Sichtig H."/>
        </authorList>
    </citation>
    <scope>NUCLEOTIDE SEQUENCE</scope>
    <source>
        <strain evidence="20">ATCC 33809</strain>
    </source>
</reference>
<dbReference type="Proteomes" id="UP000254626">
    <property type="component" value="Unassembled WGS sequence"/>
</dbReference>
<evidence type="ECO:0000256" key="5">
    <source>
        <dbReference type="ARBA" id="ARBA00020605"/>
    </source>
</evidence>
<evidence type="ECO:0000259" key="19">
    <source>
        <dbReference type="PROSITE" id="PS50975"/>
    </source>
</evidence>
<dbReference type="InterPro" id="IPR037123">
    <property type="entry name" value="PRibGlycinamide_synth_C_sf"/>
</dbReference>
<reference evidence="22" key="1">
    <citation type="submission" date="2015-12" db="EMBL/GenBank/DDBJ databases">
        <title>FDA dAtabase for Regulatory Grade micrObial Sequences (FDA-ARGOS): Supporting development and validation of Infectious Disease Dx tests.</title>
        <authorList>
            <person name="Hoffmann M."/>
            <person name="Allard M."/>
            <person name="Evans P."/>
            <person name="Brown E."/>
            <person name="Tallon L.J."/>
            <person name="Sadzewicz L."/>
            <person name="Sengamalay N."/>
            <person name="Ott S."/>
            <person name="Godinez A."/>
            <person name="Nagaraj S."/>
            <person name="Vyas G."/>
            <person name="Aluvathingal J."/>
            <person name="Nadendla S."/>
            <person name="Geyer C."/>
            <person name="Sichtig H."/>
        </authorList>
    </citation>
    <scope>NUCLEOTIDE SEQUENCE [LARGE SCALE GENOMIC DNA]</scope>
    <source>
        <strain evidence="22">ATCC 33809</strain>
    </source>
</reference>
<evidence type="ECO:0000256" key="14">
    <source>
        <dbReference type="ARBA" id="ARBA00042242"/>
    </source>
</evidence>
<dbReference type="HAMAP" id="MF_00138">
    <property type="entry name" value="GARS"/>
    <property type="match status" value="1"/>
</dbReference>
<keyword evidence="6 17" id="KW-0436">Ligase</keyword>
<dbReference type="PANTHER" id="PTHR43472:SF1">
    <property type="entry name" value="PHOSPHORIBOSYLAMINE--GLYCINE LIGASE, CHLOROPLASTIC"/>
    <property type="match status" value="1"/>
</dbReference>
<keyword evidence="8 18" id="KW-0547">Nucleotide-binding</keyword>
<evidence type="ECO:0000256" key="18">
    <source>
        <dbReference type="PROSITE-ProRule" id="PRU00409"/>
    </source>
</evidence>
<evidence type="ECO:0000313" key="21">
    <source>
        <dbReference type="EMBL" id="SUP29160.1"/>
    </source>
</evidence>
<dbReference type="FunFam" id="3.40.50.20:FF:000006">
    <property type="entry name" value="Phosphoribosylamine--glycine ligase, chloroplastic"/>
    <property type="match status" value="1"/>
</dbReference>
<reference evidence="21 23" key="3">
    <citation type="submission" date="2018-06" db="EMBL/GenBank/DDBJ databases">
        <authorList>
            <consortium name="Pathogen Informatics"/>
            <person name="Doyle S."/>
        </authorList>
    </citation>
    <scope>NUCLEOTIDE SEQUENCE [LARGE SCALE GENOMIC DNA]</scope>
    <source>
        <strain evidence="21 23">NCTC11327</strain>
    </source>
</reference>
<dbReference type="Gene3D" id="3.30.1490.20">
    <property type="entry name" value="ATP-grasp fold, A domain"/>
    <property type="match status" value="1"/>
</dbReference>
<dbReference type="PANTHER" id="PTHR43472">
    <property type="entry name" value="PHOSPHORIBOSYLAMINE--GLYCINE LIGASE"/>
    <property type="match status" value="1"/>
</dbReference>
<evidence type="ECO:0000256" key="1">
    <source>
        <dbReference type="ARBA" id="ARBA00001936"/>
    </source>
</evidence>
<dbReference type="EMBL" id="CP014035">
    <property type="protein sequence ID" value="AMF95550.1"/>
    <property type="molecule type" value="Genomic_DNA"/>
</dbReference>
<dbReference type="InterPro" id="IPR020561">
    <property type="entry name" value="PRibGlycinamid_synth_ATP-grasp"/>
</dbReference>
<dbReference type="PROSITE" id="PS00184">
    <property type="entry name" value="GARS"/>
    <property type="match status" value="1"/>
</dbReference>
<evidence type="ECO:0000256" key="13">
    <source>
        <dbReference type="ARBA" id="ARBA00038345"/>
    </source>
</evidence>
<keyword evidence="11" id="KW-0460">Magnesium</keyword>
<dbReference type="Pfam" id="PF02844">
    <property type="entry name" value="GARS_N"/>
    <property type="match status" value="1"/>
</dbReference>
<dbReference type="AlphaFoldDB" id="A0AAX2LR79"/>
<evidence type="ECO:0000256" key="17">
    <source>
        <dbReference type="HAMAP-Rule" id="MF_00138"/>
    </source>
</evidence>
<evidence type="ECO:0000256" key="3">
    <source>
        <dbReference type="ARBA" id="ARBA00005174"/>
    </source>
</evidence>
<dbReference type="GO" id="GO:0004637">
    <property type="term" value="F:phosphoribosylamine-glycine ligase activity"/>
    <property type="evidence" value="ECO:0007669"/>
    <property type="project" value="UniProtKB-UniRule"/>
</dbReference>
<comment type="cofactor">
    <cofactor evidence="2">
        <name>Mg(2+)</name>
        <dbReference type="ChEBI" id="CHEBI:18420"/>
    </cofactor>
</comment>
<dbReference type="FunFam" id="3.30.470.20:FF:000031">
    <property type="entry name" value="Phosphoribosylamine--glycine ligase"/>
    <property type="match status" value="1"/>
</dbReference>
<dbReference type="InterPro" id="IPR011054">
    <property type="entry name" value="Rudment_hybrid_motif"/>
</dbReference>
<keyword evidence="7" id="KW-0479">Metal-binding</keyword>
<dbReference type="InterPro" id="IPR020560">
    <property type="entry name" value="PRibGlycinamide_synth_C-dom"/>
</dbReference>
<dbReference type="SUPFAM" id="SSF52440">
    <property type="entry name" value="PreATP-grasp domain"/>
    <property type="match status" value="1"/>
</dbReference>
<dbReference type="GO" id="GO:0009113">
    <property type="term" value="P:purine nucleobase biosynthetic process"/>
    <property type="evidence" value="ECO:0007669"/>
    <property type="project" value="InterPro"/>
</dbReference>
<dbReference type="SUPFAM" id="SSF51246">
    <property type="entry name" value="Rudiment single hybrid motif"/>
    <property type="match status" value="1"/>
</dbReference>
<evidence type="ECO:0000256" key="8">
    <source>
        <dbReference type="ARBA" id="ARBA00022741"/>
    </source>
</evidence>
<evidence type="ECO:0000256" key="15">
    <source>
        <dbReference type="ARBA" id="ARBA00042864"/>
    </source>
</evidence>
<dbReference type="SUPFAM" id="SSF56059">
    <property type="entry name" value="Glutathione synthetase ATP-binding domain-like"/>
    <property type="match status" value="1"/>
</dbReference>
<comment type="cofactor">
    <cofactor evidence="1">
        <name>Mn(2+)</name>
        <dbReference type="ChEBI" id="CHEBI:29035"/>
    </cofactor>
</comment>
<dbReference type="InterPro" id="IPR020562">
    <property type="entry name" value="PRibGlycinamide_synth_N"/>
</dbReference>
<dbReference type="InterPro" id="IPR011761">
    <property type="entry name" value="ATP-grasp"/>
</dbReference>
<dbReference type="GO" id="GO:0005524">
    <property type="term" value="F:ATP binding"/>
    <property type="evidence" value="ECO:0007669"/>
    <property type="project" value="UniProtKB-UniRule"/>
</dbReference>
<dbReference type="InterPro" id="IPR000115">
    <property type="entry name" value="PRibGlycinamide_synth"/>
</dbReference>
<dbReference type="NCBIfam" id="TIGR00877">
    <property type="entry name" value="purD"/>
    <property type="match status" value="1"/>
</dbReference>
<dbReference type="PROSITE" id="PS50975">
    <property type="entry name" value="ATP_GRASP"/>
    <property type="match status" value="1"/>
</dbReference>
<dbReference type="InterPro" id="IPR013815">
    <property type="entry name" value="ATP_grasp_subdomain_1"/>
</dbReference>
<dbReference type="GO" id="GO:0006189">
    <property type="term" value="P:'de novo' IMP biosynthetic process"/>
    <property type="evidence" value="ECO:0007669"/>
    <property type="project" value="UniProtKB-UniRule"/>
</dbReference>
<dbReference type="Gene3D" id="3.90.600.10">
    <property type="entry name" value="Phosphoribosylglycinamide synthetase, C-terminal domain"/>
    <property type="match status" value="1"/>
</dbReference>
<gene>
    <name evidence="17 21" type="primary">purD</name>
    <name evidence="20" type="ORF">AL536_19485</name>
    <name evidence="21" type="ORF">NCTC11327_02659</name>
</gene>
<keyword evidence="10 18" id="KW-0067">ATP-binding</keyword>
<dbReference type="InterPro" id="IPR016185">
    <property type="entry name" value="PreATP-grasp_dom_sf"/>
</dbReference>
<dbReference type="SMART" id="SM01210">
    <property type="entry name" value="GARS_C"/>
    <property type="match status" value="1"/>
</dbReference>
<dbReference type="Pfam" id="PF01071">
    <property type="entry name" value="GARS_A"/>
    <property type="match status" value="1"/>
</dbReference>
<evidence type="ECO:0000313" key="23">
    <source>
        <dbReference type="Proteomes" id="UP000254626"/>
    </source>
</evidence>
<dbReference type="EMBL" id="UHIP01000001">
    <property type="protein sequence ID" value="SUP29160.1"/>
    <property type="molecule type" value="Genomic_DNA"/>
</dbReference>
<evidence type="ECO:0000313" key="20">
    <source>
        <dbReference type="EMBL" id="AMF95550.1"/>
    </source>
</evidence>
<evidence type="ECO:0000256" key="2">
    <source>
        <dbReference type="ARBA" id="ARBA00001946"/>
    </source>
</evidence>
<evidence type="ECO:0000256" key="12">
    <source>
        <dbReference type="ARBA" id="ARBA00023211"/>
    </source>
</evidence>
<sequence>MRVLIIGSGGREHALGWKVAQNPAIETVFIAPGNAGTALEAKLQNVDIAVEDVSGLVAFAQNNAIELTIVGPEAPLVIGVVDAFRAAGLPIFGPTQAAAQLEGSKAFTKDFLARHNIPTAAYANFTEIEPALAYVREQGAPIVVKADGLAAGKGVIVAMTLEEAEEAIKDMLAGNAFGDAGSRVVVEEFLDGEEASFIVMVDGENVLPMATSQDHKRVGDQDTGPNTGGMGAYSPAPVVTQAIHDRVMQEVIYPTVRGMAAEGNPYTGFLYAGLMIDNTGAPKVIEYNCRFGDPETQPIMMRMQSDLVELCLAAIDGKLDQVESKWDPRASIGIVLAAGGYPGDYAKGDVISGLPTTEVEGQKVFHAGTTDKDGHVVTNGGRVLCATALGNTVSEAQQRAYELAKQISWNGMFHRNDIGYRAIAREQESQ</sequence>
<comment type="pathway">
    <text evidence="3 17">Purine metabolism; IMP biosynthesis via de novo pathway; N(1)-(5-phospho-D-ribosyl)glycinamide from 5-phospho-alpha-D-ribose 1-diphosphate: step 2/2.</text>
</comment>
<dbReference type="Gene3D" id="3.40.50.20">
    <property type="match status" value="1"/>
</dbReference>
<dbReference type="GO" id="GO:0046872">
    <property type="term" value="F:metal ion binding"/>
    <property type="evidence" value="ECO:0007669"/>
    <property type="project" value="UniProtKB-KW"/>
</dbReference>
<evidence type="ECO:0000256" key="6">
    <source>
        <dbReference type="ARBA" id="ARBA00022598"/>
    </source>
</evidence>
<organism evidence="21 23">
    <name type="scientific">Vibrio fluvialis</name>
    <dbReference type="NCBI Taxonomy" id="676"/>
    <lineage>
        <taxon>Bacteria</taxon>
        <taxon>Pseudomonadati</taxon>
        <taxon>Pseudomonadota</taxon>
        <taxon>Gammaproteobacteria</taxon>
        <taxon>Vibrionales</taxon>
        <taxon>Vibrionaceae</taxon>
        <taxon>Vibrio</taxon>
    </lineage>
</organism>
<evidence type="ECO:0000313" key="22">
    <source>
        <dbReference type="Proteomes" id="UP000057088"/>
    </source>
</evidence>